<organism evidence="2">
    <name type="scientific">marine metagenome</name>
    <dbReference type="NCBI Taxonomy" id="408172"/>
    <lineage>
        <taxon>unclassified sequences</taxon>
        <taxon>metagenomes</taxon>
        <taxon>ecological metagenomes</taxon>
    </lineage>
</organism>
<protein>
    <recommendedName>
        <fullName evidence="1">N-acetyltransferase domain-containing protein</fullName>
    </recommendedName>
</protein>
<accession>A0A381N6W1</accession>
<dbReference type="InterPro" id="IPR000182">
    <property type="entry name" value="GNAT_dom"/>
</dbReference>
<evidence type="ECO:0000259" key="1">
    <source>
        <dbReference type="PROSITE" id="PS51186"/>
    </source>
</evidence>
<name>A0A381N6W1_9ZZZZ</name>
<dbReference type="AlphaFoldDB" id="A0A381N6W1"/>
<reference evidence="2" key="1">
    <citation type="submission" date="2018-05" db="EMBL/GenBank/DDBJ databases">
        <authorList>
            <person name="Lanie J.A."/>
            <person name="Ng W.-L."/>
            <person name="Kazmierczak K.M."/>
            <person name="Andrzejewski T.M."/>
            <person name="Davidsen T.M."/>
            <person name="Wayne K.J."/>
            <person name="Tettelin H."/>
            <person name="Glass J.I."/>
            <person name="Rusch D."/>
            <person name="Podicherti R."/>
            <person name="Tsui H.-C.T."/>
            <person name="Winkler M.E."/>
        </authorList>
    </citation>
    <scope>NUCLEOTIDE SEQUENCE</scope>
</reference>
<dbReference type="PROSITE" id="PS51186">
    <property type="entry name" value="GNAT"/>
    <property type="match status" value="1"/>
</dbReference>
<gene>
    <name evidence="2" type="ORF">METZ01_LOCUS3119</name>
</gene>
<evidence type="ECO:0000313" key="2">
    <source>
        <dbReference type="EMBL" id="SUZ50265.1"/>
    </source>
</evidence>
<feature type="domain" description="N-acetyltransferase" evidence="1">
    <location>
        <begin position="38"/>
        <end position="167"/>
    </location>
</feature>
<dbReference type="SUPFAM" id="SSF55729">
    <property type="entry name" value="Acyl-CoA N-acyltransferases (Nat)"/>
    <property type="match status" value="1"/>
</dbReference>
<dbReference type="Gene3D" id="3.40.630.30">
    <property type="match status" value="1"/>
</dbReference>
<proteinExistence type="predicted"/>
<sequence>MNIQKSEPETIWYLEMLKPEELRPKSLPPETQLVKFGPALPAMNRFFYLEVGKIWQWTGKLSWTEEQWRDWADREEHQTWMLLYQGTPAGYFELNTQDRDVELAYFGLLPPFVGKGLGGGLLSAAIENAWGPETNRVWVHTCSLDHPNALNNYQARGFQIYRETLAS</sequence>
<dbReference type="InterPro" id="IPR016181">
    <property type="entry name" value="Acyl_CoA_acyltransferase"/>
</dbReference>
<dbReference type="Pfam" id="PF00583">
    <property type="entry name" value="Acetyltransf_1"/>
    <property type="match status" value="1"/>
</dbReference>
<dbReference type="EMBL" id="UINC01000161">
    <property type="protein sequence ID" value="SUZ50265.1"/>
    <property type="molecule type" value="Genomic_DNA"/>
</dbReference>
<dbReference type="GO" id="GO:0016747">
    <property type="term" value="F:acyltransferase activity, transferring groups other than amino-acyl groups"/>
    <property type="evidence" value="ECO:0007669"/>
    <property type="project" value="InterPro"/>
</dbReference>